<name>A0ABT2SI26_9FIRM</name>
<reference evidence="2 3" key="1">
    <citation type="journal article" date="2021" name="ISME Commun">
        <title>Automated analysis of genomic sequences facilitates high-throughput and comprehensive description of bacteria.</title>
        <authorList>
            <person name="Hitch T.C.A."/>
        </authorList>
    </citation>
    <scope>NUCLEOTIDE SEQUENCE [LARGE SCALE GENOMIC DNA]</scope>
    <source>
        <strain evidence="2 3">Sanger_29</strain>
    </source>
</reference>
<proteinExistence type="predicted"/>
<dbReference type="Pfam" id="PF07314">
    <property type="entry name" value="Lit"/>
    <property type="match status" value="1"/>
</dbReference>
<feature type="transmembrane region" description="Helical" evidence="1">
    <location>
        <begin position="112"/>
        <end position="135"/>
    </location>
</feature>
<feature type="transmembrane region" description="Helical" evidence="1">
    <location>
        <begin position="81"/>
        <end position="105"/>
    </location>
</feature>
<dbReference type="InterPro" id="IPR010178">
    <property type="entry name" value="Lit"/>
</dbReference>
<evidence type="ECO:0000313" key="3">
    <source>
        <dbReference type="Proteomes" id="UP001652338"/>
    </source>
</evidence>
<keyword evidence="1" id="KW-0472">Membrane</keyword>
<dbReference type="EMBL" id="JAOQKE010000001">
    <property type="protein sequence ID" value="MCU6724135.1"/>
    <property type="molecule type" value="Genomic_DNA"/>
</dbReference>
<evidence type="ECO:0000256" key="1">
    <source>
        <dbReference type="SAM" id="Phobius"/>
    </source>
</evidence>
<sequence length="203" mass="23347">MLGMLFLISAAVTLTLSCRCLYRSDMKHLHLSEETGYSGEEILANYEELIDYNLSPFHTRLEFPTFPMSEEARIHFQEVKVIFQGFLCMLIVSGVGYLIGAFILIRRKEWRFLKYTGICSLVIPIVTGILIAVNWDWAFETFHELVFANDYWLFDPVTDPVILVLPDEYFMHCAVMIIVLVVAGALGCLGWYQIKRHCSCQTV</sequence>
<dbReference type="Proteomes" id="UP001652338">
    <property type="component" value="Unassembled WGS sequence"/>
</dbReference>
<keyword evidence="1" id="KW-0812">Transmembrane</keyword>
<accession>A0ABT2SI26</accession>
<gene>
    <name evidence="2" type="ORF">OCV47_01970</name>
</gene>
<keyword evidence="3" id="KW-1185">Reference proteome</keyword>
<evidence type="ECO:0000313" key="2">
    <source>
        <dbReference type="EMBL" id="MCU6724135.1"/>
    </source>
</evidence>
<feature type="transmembrane region" description="Helical" evidence="1">
    <location>
        <begin position="169"/>
        <end position="192"/>
    </location>
</feature>
<keyword evidence="1" id="KW-1133">Transmembrane helix</keyword>
<comment type="caution">
    <text evidence="2">The sequence shown here is derived from an EMBL/GenBank/DDBJ whole genome shotgun (WGS) entry which is preliminary data.</text>
</comment>
<organism evidence="2 3">
    <name type="scientific">Muricoprocola aceti</name>
    <dbReference type="NCBI Taxonomy" id="2981772"/>
    <lineage>
        <taxon>Bacteria</taxon>
        <taxon>Bacillati</taxon>
        <taxon>Bacillota</taxon>
        <taxon>Clostridia</taxon>
        <taxon>Lachnospirales</taxon>
        <taxon>Lachnospiraceae</taxon>
        <taxon>Muricoprocola</taxon>
    </lineage>
</organism>
<protein>
    <submittedName>
        <fullName evidence="2">TIGR01906 family membrane protein</fullName>
    </submittedName>
</protein>
<dbReference type="RefSeq" id="WP_262653446.1">
    <property type="nucleotide sequence ID" value="NZ_JAOQKE010000001.1"/>
</dbReference>
<dbReference type="NCBIfam" id="TIGR01906">
    <property type="entry name" value="integ_TIGR01906"/>
    <property type="match status" value="1"/>
</dbReference>